<dbReference type="GO" id="GO:0006508">
    <property type="term" value="P:proteolysis"/>
    <property type="evidence" value="ECO:0007669"/>
    <property type="project" value="InterPro"/>
</dbReference>
<keyword evidence="1" id="KW-0863">Zinc-finger</keyword>
<dbReference type="Proteomes" id="UP001162156">
    <property type="component" value="Unassembled WGS sequence"/>
</dbReference>
<accession>A0AAV8WRI9</accession>
<dbReference type="InterPro" id="IPR001969">
    <property type="entry name" value="Aspartic_peptidase_AS"/>
</dbReference>
<dbReference type="SUPFAM" id="SSF57756">
    <property type="entry name" value="Retrovirus zinc finger-like domains"/>
    <property type="match status" value="1"/>
</dbReference>
<dbReference type="GO" id="GO:0008270">
    <property type="term" value="F:zinc ion binding"/>
    <property type="evidence" value="ECO:0007669"/>
    <property type="project" value="UniProtKB-KW"/>
</dbReference>
<comment type="caution">
    <text evidence="4">The sequence shown here is derived from an EMBL/GenBank/DDBJ whole genome shotgun (WGS) entry which is preliminary data.</text>
</comment>
<dbReference type="GO" id="GO:0004190">
    <property type="term" value="F:aspartic-type endopeptidase activity"/>
    <property type="evidence" value="ECO:0007669"/>
    <property type="project" value="InterPro"/>
</dbReference>
<dbReference type="PANTHER" id="PTHR46888:SF1">
    <property type="entry name" value="RIBONUCLEASE H"/>
    <property type="match status" value="1"/>
</dbReference>
<feature type="compositionally biased region" description="Acidic residues" evidence="2">
    <location>
        <begin position="532"/>
        <end position="545"/>
    </location>
</feature>
<keyword evidence="1" id="KW-0862">Zinc</keyword>
<dbReference type="PROSITE" id="PS00141">
    <property type="entry name" value="ASP_PROTEASE"/>
    <property type="match status" value="1"/>
</dbReference>
<organism evidence="4 5">
    <name type="scientific">Rhamnusium bicolor</name>
    <dbReference type="NCBI Taxonomy" id="1586634"/>
    <lineage>
        <taxon>Eukaryota</taxon>
        <taxon>Metazoa</taxon>
        <taxon>Ecdysozoa</taxon>
        <taxon>Arthropoda</taxon>
        <taxon>Hexapoda</taxon>
        <taxon>Insecta</taxon>
        <taxon>Pterygota</taxon>
        <taxon>Neoptera</taxon>
        <taxon>Endopterygota</taxon>
        <taxon>Coleoptera</taxon>
        <taxon>Polyphaga</taxon>
        <taxon>Cucujiformia</taxon>
        <taxon>Chrysomeloidea</taxon>
        <taxon>Cerambycidae</taxon>
        <taxon>Lepturinae</taxon>
        <taxon>Rhagiini</taxon>
        <taxon>Rhamnusium</taxon>
    </lineage>
</organism>
<feature type="compositionally biased region" description="Basic and acidic residues" evidence="2">
    <location>
        <begin position="33"/>
        <end position="42"/>
    </location>
</feature>
<reference evidence="4" key="1">
    <citation type="journal article" date="2023" name="Insect Mol. Biol.">
        <title>Genome sequencing provides insights into the evolution of gene families encoding plant cell wall-degrading enzymes in longhorned beetles.</title>
        <authorList>
            <person name="Shin N.R."/>
            <person name="Okamura Y."/>
            <person name="Kirsch R."/>
            <person name="Pauchet Y."/>
        </authorList>
    </citation>
    <scope>NUCLEOTIDE SEQUENCE</scope>
    <source>
        <strain evidence="4">RBIC_L_NR</strain>
    </source>
</reference>
<dbReference type="InterPro" id="IPR036875">
    <property type="entry name" value="Znf_CCHC_sf"/>
</dbReference>
<dbReference type="GO" id="GO:0003676">
    <property type="term" value="F:nucleic acid binding"/>
    <property type="evidence" value="ECO:0007669"/>
    <property type="project" value="InterPro"/>
</dbReference>
<dbReference type="Pfam" id="PF00098">
    <property type="entry name" value="zf-CCHC"/>
    <property type="match status" value="2"/>
</dbReference>
<feature type="region of interest" description="Disordered" evidence="2">
    <location>
        <begin position="525"/>
        <end position="545"/>
    </location>
</feature>
<sequence>MERQMRPSPSLSGNGDSVVIGNQISPAMEMSGSEDKSRKTVEQESSVNSAQFMDTITALLQQNSQMLKLLQINSSPDSARTDTSSDVKNYNVMPDLSKSIDNFNGEGDPHFAVAWLRQLKNTANLHSWPDAFTLQTAQCHLVGAAKYWLNGRSSEISNWSEFEAAFRKTFIFEESKNDSWTRMQKRTQRQNENISVYFHEKLALCKACNLPFLEIKEQISIGLMSDKLSDFILTKDHSDEDHLFRDIVNYERVHNARKGKDKNVVTNKVKVYGRNERQETQRVHPVTDYQQGGQRPPPVLKCFNCDEVGHIRPNCPKPVRAKGSCYLCGSTEHQRRNCPRGKPATTSNVMTMLLEESQPLQDAYRVLVTFPCLNLECNAILDTGSPISMIIESLVPKNFVTLCNSSGNILKGINNSKLNVKVEKGTMSDNCLLGRDFITHSSIQKVVFDNKEVQIILLNDNNDESTMMEPDSTTGPESPNFSDAMGVLIHLLEIYDDSDESTDEEEMNAWLEELEADVRRARAELEVRRAEEEDSSTSDDDMERP</sequence>
<feature type="domain" description="CCHC-type" evidence="3">
    <location>
        <begin position="325"/>
        <end position="340"/>
    </location>
</feature>
<evidence type="ECO:0000259" key="3">
    <source>
        <dbReference type="PROSITE" id="PS50158"/>
    </source>
</evidence>
<proteinExistence type="predicted"/>
<keyword evidence="1" id="KW-0479">Metal-binding</keyword>
<dbReference type="InterPro" id="IPR001878">
    <property type="entry name" value="Znf_CCHC"/>
</dbReference>
<dbReference type="PROSITE" id="PS50158">
    <property type="entry name" value="ZF_CCHC"/>
    <property type="match status" value="2"/>
</dbReference>
<evidence type="ECO:0000313" key="5">
    <source>
        <dbReference type="Proteomes" id="UP001162156"/>
    </source>
</evidence>
<evidence type="ECO:0000256" key="2">
    <source>
        <dbReference type="SAM" id="MobiDB-lite"/>
    </source>
</evidence>
<dbReference type="SMART" id="SM00343">
    <property type="entry name" value="ZnF_C2HC"/>
    <property type="match status" value="2"/>
</dbReference>
<dbReference type="PANTHER" id="PTHR46888">
    <property type="entry name" value="ZINC KNUCKLE DOMAINCONTAINING PROTEIN-RELATED"/>
    <property type="match status" value="1"/>
</dbReference>
<evidence type="ECO:0000256" key="1">
    <source>
        <dbReference type="PROSITE-ProRule" id="PRU00047"/>
    </source>
</evidence>
<dbReference type="Gene3D" id="4.10.60.10">
    <property type="entry name" value="Zinc finger, CCHC-type"/>
    <property type="match status" value="1"/>
</dbReference>
<name>A0AAV8WRI9_9CUCU</name>
<keyword evidence="5" id="KW-1185">Reference proteome</keyword>
<gene>
    <name evidence="4" type="ORF">NQ314_018296</name>
</gene>
<feature type="domain" description="CCHC-type" evidence="3">
    <location>
        <begin position="301"/>
        <end position="317"/>
    </location>
</feature>
<feature type="compositionally biased region" description="Polar residues" evidence="2">
    <location>
        <begin position="7"/>
        <end position="25"/>
    </location>
</feature>
<evidence type="ECO:0000313" key="4">
    <source>
        <dbReference type="EMBL" id="KAJ8929056.1"/>
    </source>
</evidence>
<dbReference type="EMBL" id="JANEYF010005145">
    <property type="protein sequence ID" value="KAJ8929056.1"/>
    <property type="molecule type" value="Genomic_DNA"/>
</dbReference>
<protein>
    <recommendedName>
        <fullName evidence="3">CCHC-type domain-containing protein</fullName>
    </recommendedName>
</protein>
<feature type="region of interest" description="Disordered" evidence="2">
    <location>
        <begin position="1"/>
        <end position="42"/>
    </location>
</feature>
<dbReference type="AlphaFoldDB" id="A0AAV8WRI9"/>